<dbReference type="EMBL" id="JAJVCN010000004">
    <property type="protein sequence ID" value="MCE7009555.1"/>
    <property type="molecule type" value="Genomic_DNA"/>
</dbReference>
<dbReference type="Proteomes" id="UP001521150">
    <property type="component" value="Unassembled WGS sequence"/>
</dbReference>
<dbReference type="RefSeq" id="WP_233731087.1">
    <property type="nucleotide sequence ID" value="NZ_JAJVCN010000004.1"/>
</dbReference>
<comment type="caution">
    <text evidence="1">The sequence shown here is derived from an EMBL/GenBank/DDBJ whole genome shotgun (WGS) entry which is preliminary data.</text>
</comment>
<gene>
    <name evidence="1" type="ORF">LWC34_43120</name>
</gene>
<dbReference type="InterPro" id="IPR027417">
    <property type="entry name" value="P-loop_NTPase"/>
</dbReference>
<evidence type="ECO:0000313" key="2">
    <source>
        <dbReference type="Proteomes" id="UP001521150"/>
    </source>
</evidence>
<reference evidence="1 2" key="1">
    <citation type="submission" date="2021-12" db="EMBL/GenBank/DDBJ databases">
        <title>Genome sequence of Kibdelosporangium philippinense ATCC 49844.</title>
        <authorList>
            <person name="Fedorov E.A."/>
            <person name="Omeragic M."/>
            <person name="Shalygina K.F."/>
            <person name="Maclea K.S."/>
        </authorList>
    </citation>
    <scope>NUCLEOTIDE SEQUENCE [LARGE SCALE GENOMIC DNA]</scope>
    <source>
        <strain evidence="1 2">ATCC 49844</strain>
    </source>
</reference>
<accession>A0ABS8ZP73</accession>
<sequence>MPGIGDLAGELNDVVQRVPSRAFQKLEGHGPLELPHLWAVAERVLPGAWETDPSDALEQLLRLAIDRLEGDFNGAISNQHAAYLLFNLDGAPSLPEVKPLDLDGVDGKHSSKIIQRLKKAAVLPPRGRTHQPHVTQLRRSLAKIMLDPDFGHENTSIGQTSPIDPLAATSQRFWLDLDRGRGNEPYVHRTHIESRFRRLRELKVPVICFVGPPGMGKTKVAEELTKTEKHPGGVTVRINAGSDEQLERSLFEVLRSVGHEQPPHGLAALESTFQTYVVQNSPWYVFIDNITDARLVPRLVPSTAKTTVVLTSGQRLSEIPEEYAIAVAQLEPDESVALILKLLPRCTKAEAGRLASVLAYHPMAITAACGLLGQDDSISINGFCSGLREVATTVFDGLSQDGHQNLVAIYRNTLAALNAVDPAARLLLEMIAHLGDDSIHSSVLVLGLKYVDQYKTTRIEQRKVIAKRAVLILRDRFLVSVEDDFIRLHQLARSIVRGLTSERAPELRQALFSGLLKVAEKIVEYAHNTPSVSTERRLESFGSIFRFLGSHLVDLLRRELGIDELEPDAWAIHRHVEALYKAVAAILTVVGVDPLRTLVAVVAGPHDSYEVRLVATQGELPLQIGIELDRAELDEAAGPSRKFVIQRGRRRYTIGDRRVQMPIMLWARAEDMESASSKRLDD</sequence>
<evidence type="ECO:0008006" key="3">
    <source>
        <dbReference type="Google" id="ProtNLM"/>
    </source>
</evidence>
<organism evidence="1 2">
    <name type="scientific">Kibdelosporangium philippinense</name>
    <dbReference type="NCBI Taxonomy" id="211113"/>
    <lineage>
        <taxon>Bacteria</taxon>
        <taxon>Bacillati</taxon>
        <taxon>Actinomycetota</taxon>
        <taxon>Actinomycetes</taxon>
        <taxon>Pseudonocardiales</taxon>
        <taxon>Pseudonocardiaceae</taxon>
        <taxon>Kibdelosporangium</taxon>
    </lineage>
</organism>
<dbReference type="SUPFAM" id="SSF52540">
    <property type="entry name" value="P-loop containing nucleoside triphosphate hydrolases"/>
    <property type="match status" value="1"/>
</dbReference>
<proteinExistence type="predicted"/>
<evidence type="ECO:0000313" key="1">
    <source>
        <dbReference type="EMBL" id="MCE7009555.1"/>
    </source>
</evidence>
<keyword evidence="2" id="KW-1185">Reference proteome</keyword>
<name>A0ABS8ZP73_9PSEU</name>
<protein>
    <recommendedName>
        <fullName evidence="3">AAA+ ATPase domain-containing protein</fullName>
    </recommendedName>
</protein>
<dbReference type="Gene3D" id="3.40.50.300">
    <property type="entry name" value="P-loop containing nucleotide triphosphate hydrolases"/>
    <property type="match status" value="1"/>
</dbReference>